<accession>A0A937X3K1</accession>
<comment type="caution">
    <text evidence="2">The sequence shown here is derived from an EMBL/GenBank/DDBJ whole genome shotgun (WGS) entry which is preliminary data.</text>
</comment>
<reference evidence="2 3" key="1">
    <citation type="submission" date="2019-03" db="EMBL/GenBank/DDBJ databases">
        <title>Lake Tanganyika Metagenome-Assembled Genomes (MAGs).</title>
        <authorList>
            <person name="Tran P."/>
        </authorList>
    </citation>
    <scope>NUCLEOTIDE SEQUENCE [LARGE SCALE GENOMIC DNA]</scope>
    <source>
        <strain evidence="2">K_DeepCast_65m_m2_236</strain>
    </source>
</reference>
<dbReference type="AlphaFoldDB" id="A0A937X3K1"/>
<keyword evidence="1" id="KW-1133">Transmembrane helix</keyword>
<evidence type="ECO:0000313" key="3">
    <source>
        <dbReference type="Proteomes" id="UP000703893"/>
    </source>
</evidence>
<evidence type="ECO:0000256" key="1">
    <source>
        <dbReference type="SAM" id="Phobius"/>
    </source>
</evidence>
<organism evidence="2 3">
    <name type="scientific">Candidatus Tanganyikabacteria bacterium</name>
    <dbReference type="NCBI Taxonomy" id="2961651"/>
    <lineage>
        <taxon>Bacteria</taxon>
        <taxon>Bacillati</taxon>
        <taxon>Candidatus Sericytochromatia</taxon>
        <taxon>Candidatus Tanganyikabacteria</taxon>
    </lineage>
</organism>
<name>A0A937X3K1_9BACT</name>
<dbReference type="EMBL" id="VGJX01000281">
    <property type="protein sequence ID" value="MBM3274648.1"/>
    <property type="molecule type" value="Genomic_DNA"/>
</dbReference>
<feature type="non-terminal residue" evidence="2">
    <location>
        <position position="132"/>
    </location>
</feature>
<feature type="transmembrane region" description="Helical" evidence="1">
    <location>
        <begin position="30"/>
        <end position="49"/>
    </location>
</feature>
<keyword evidence="1" id="KW-0472">Membrane</keyword>
<sequence>MNALPSPSRISADIPFGATSRRDDWWIEPLLNFVGFTAFVVYASWRAFIHLTDGKPNFVWPTAPLGGDVTMKSLEHHAVYLSPFYSPLLEFGWWSFSPALLILIFPLGFRLTCYYYRKMYYRSYFMDPPGCA</sequence>
<keyword evidence="1" id="KW-0812">Transmembrane</keyword>
<gene>
    <name evidence="2" type="ORF">FJZ00_05825</name>
</gene>
<evidence type="ECO:0008006" key="4">
    <source>
        <dbReference type="Google" id="ProtNLM"/>
    </source>
</evidence>
<evidence type="ECO:0000313" key="2">
    <source>
        <dbReference type="EMBL" id="MBM3274648.1"/>
    </source>
</evidence>
<dbReference type="Proteomes" id="UP000703893">
    <property type="component" value="Unassembled WGS sequence"/>
</dbReference>
<feature type="transmembrane region" description="Helical" evidence="1">
    <location>
        <begin position="91"/>
        <end position="116"/>
    </location>
</feature>
<protein>
    <recommendedName>
        <fullName evidence="4">Succinate dehydrogenase</fullName>
    </recommendedName>
</protein>
<proteinExistence type="predicted"/>